<name>A0A811U2E1_CERCA</name>
<organism evidence="1 2">
    <name type="scientific">Ceratitis capitata</name>
    <name type="common">Mediterranean fruit fly</name>
    <name type="synonym">Tephritis capitata</name>
    <dbReference type="NCBI Taxonomy" id="7213"/>
    <lineage>
        <taxon>Eukaryota</taxon>
        <taxon>Metazoa</taxon>
        <taxon>Ecdysozoa</taxon>
        <taxon>Arthropoda</taxon>
        <taxon>Hexapoda</taxon>
        <taxon>Insecta</taxon>
        <taxon>Pterygota</taxon>
        <taxon>Neoptera</taxon>
        <taxon>Endopterygota</taxon>
        <taxon>Diptera</taxon>
        <taxon>Brachycera</taxon>
        <taxon>Muscomorpha</taxon>
        <taxon>Tephritoidea</taxon>
        <taxon>Tephritidae</taxon>
        <taxon>Ceratitis</taxon>
        <taxon>Ceratitis</taxon>
    </lineage>
</organism>
<feature type="non-terminal residue" evidence="1">
    <location>
        <position position="109"/>
    </location>
</feature>
<dbReference type="Proteomes" id="UP000606786">
    <property type="component" value="Unassembled WGS sequence"/>
</dbReference>
<accession>A0A811U2E1</accession>
<proteinExistence type="predicted"/>
<sequence length="109" mass="11916">MAAANGGVGVDVGGGTNDAVNGGNANNCMEFLGPITGLVYLMKDPRDPLLHIYLFECEAVEELKLLRILQSYMNLQAGLSHAAIAFLRSVFQKIPFFVGKYLFEVPYFL</sequence>
<keyword evidence="2" id="KW-1185">Reference proteome</keyword>
<dbReference type="EMBL" id="CAJHJT010000001">
    <property type="protein sequence ID" value="CAD6991643.1"/>
    <property type="molecule type" value="Genomic_DNA"/>
</dbReference>
<gene>
    <name evidence="1" type="ORF">CCAP1982_LOCUS557</name>
</gene>
<reference evidence="1" key="1">
    <citation type="submission" date="2020-11" db="EMBL/GenBank/DDBJ databases">
        <authorList>
            <person name="Whitehead M."/>
        </authorList>
    </citation>
    <scope>NUCLEOTIDE SEQUENCE</scope>
    <source>
        <strain evidence="1">EGII</strain>
    </source>
</reference>
<dbReference type="OrthoDB" id="295078at2759"/>
<protein>
    <submittedName>
        <fullName evidence="1">(Mediterranean fruit fly) hypothetical protein</fullName>
    </submittedName>
</protein>
<evidence type="ECO:0000313" key="2">
    <source>
        <dbReference type="Proteomes" id="UP000606786"/>
    </source>
</evidence>
<evidence type="ECO:0000313" key="1">
    <source>
        <dbReference type="EMBL" id="CAD6991643.1"/>
    </source>
</evidence>
<comment type="caution">
    <text evidence="1">The sequence shown here is derived from an EMBL/GenBank/DDBJ whole genome shotgun (WGS) entry which is preliminary data.</text>
</comment>
<dbReference type="AlphaFoldDB" id="A0A811U2E1"/>